<dbReference type="Pfam" id="PF00535">
    <property type="entry name" value="Glycos_transf_2"/>
    <property type="match status" value="1"/>
</dbReference>
<dbReference type="SUPFAM" id="SSF53448">
    <property type="entry name" value="Nucleotide-diphospho-sugar transferases"/>
    <property type="match status" value="1"/>
</dbReference>
<name>A0ABT9WY83_9BACI</name>
<protein>
    <submittedName>
        <fullName evidence="2">Glycosyltransferase involved in cell wall biosynthesis</fullName>
    </submittedName>
</protein>
<comment type="caution">
    <text evidence="2">The sequence shown here is derived from an EMBL/GenBank/DDBJ whole genome shotgun (WGS) entry which is preliminary data.</text>
</comment>
<dbReference type="InterPro" id="IPR029044">
    <property type="entry name" value="Nucleotide-diphossugar_trans"/>
</dbReference>
<keyword evidence="3" id="KW-1185">Reference proteome</keyword>
<gene>
    <name evidence="2" type="ORF">J2S08_003978</name>
</gene>
<dbReference type="InterPro" id="IPR001173">
    <property type="entry name" value="Glyco_trans_2-like"/>
</dbReference>
<feature type="domain" description="Glycosyltransferase 2-like" evidence="1">
    <location>
        <begin position="13"/>
        <end position="170"/>
    </location>
</feature>
<dbReference type="Gene3D" id="3.90.550.10">
    <property type="entry name" value="Spore Coat Polysaccharide Biosynthesis Protein SpsA, Chain A"/>
    <property type="match status" value="1"/>
</dbReference>
<dbReference type="Proteomes" id="UP001223586">
    <property type="component" value="Unassembled WGS sequence"/>
</dbReference>
<organism evidence="2 3">
    <name type="scientific">Bacillus chungangensis</name>
    <dbReference type="NCBI Taxonomy" id="587633"/>
    <lineage>
        <taxon>Bacteria</taxon>
        <taxon>Bacillati</taxon>
        <taxon>Bacillota</taxon>
        <taxon>Bacilli</taxon>
        <taxon>Bacillales</taxon>
        <taxon>Bacillaceae</taxon>
        <taxon>Bacillus</taxon>
    </lineage>
</organism>
<evidence type="ECO:0000313" key="2">
    <source>
        <dbReference type="EMBL" id="MDQ0178084.1"/>
    </source>
</evidence>
<sequence length="244" mass="27375">MKQTHLNDRKILIIVPAYNEEGQIKNVIKDIQKHAPYADIAVVNDGSQDKTFERAIQTGATVFNLPYNLGIGGAVQTGYRYALDGDYDIAVQIDGDGQHDPADLEKLLRIFDEGKADMVIGSRFLDKTGYQSTSMRKVGIRFLSTIVSGLTRNKATDTTSGFRLCGRKAIALFADQYPTDYPEVESLILLHNNGLHFKETQVTMRPRMFGKSSINTFKSIYYMIKVTLAIFITHSKKGRQEQIT</sequence>
<evidence type="ECO:0000313" key="3">
    <source>
        <dbReference type="Proteomes" id="UP001223586"/>
    </source>
</evidence>
<dbReference type="RefSeq" id="WP_307232614.1">
    <property type="nucleotide sequence ID" value="NZ_JAUSTT010000033.1"/>
</dbReference>
<reference evidence="2 3" key="1">
    <citation type="submission" date="2023-07" db="EMBL/GenBank/DDBJ databases">
        <title>Genomic Encyclopedia of Type Strains, Phase IV (KMG-IV): sequencing the most valuable type-strain genomes for metagenomic binning, comparative biology and taxonomic classification.</title>
        <authorList>
            <person name="Goeker M."/>
        </authorList>
    </citation>
    <scope>NUCLEOTIDE SEQUENCE [LARGE SCALE GENOMIC DNA]</scope>
    <source>
        <strain evidence="2 3">DSM 23837</strain>
    </source>
</reference>
<proteinExistence type="predicted"/>
<dbReference type="InterPro" id="IPR050256">
    <property type="entry name" value="Glycosyltransferase_2"/>
</dbReference>
<dbReference type="PANTHER" id="PTHR48090:SF7">
    <property type="entry name" value="RFBJ PROTEIN"/>
    <property type="match status" value="1"/>
</dbReference>
<dbReference type="PANTHER" id="PTHR48090">
    <property type="entry name" value="UNDECAPRENYL-PHOSPHATE 4-DEOXY-4-FORMAMIDO-L-ARABINOSE TRANSFERASE-RELATED"/>
    <property type="match status" value="1"/>
</dbReference>
<accession>A0ABT9WY83</accession>
<dbReference type="CDD" id="cd04179">
    <property type="entry name" value="DPM_DPG-synthase_like"/>
    <property type="match status" value="1"/>
</dbReference>
<dbReference type="EMBL" id="JAUSTT010000033">
    <property type="protein sequence ID" value="MDQ0178084.1"/>
    <property type="molecule type" value="Genomic_DNA"/>
</dbReference>
<evidence type="ECO:0000259" key="1">
    <source>
        <dbReference type="Pfam" id="PF00535"/>
    </source>
</evidence>